<reference evidence="1 2" key="1">
    <citation type="submission" date="2021-12" db="EMBL/GenBank/DDBJ databases">
        <title>Discovery of the Pendulisporaceae a myxobacterial family with distinct sporulation behavior and unique specialized metabolism.</title>
        <authorList>
            <person name="Garcia R."/>
            <person name="Popoff A."/>
            <person name="Bader C.D."/>
            <person name="Loehr J."/>
            <person name="Walesch S."/>
            <person name="Walt C."/>
            <person name="Boldt J."/>
            <person name="Bunk B."/>
            <person name="Haeckl F.J.F.P.J."/>
            <person name="Gunesch A.P."/>
            <person name="Birkelbach J."/>
            <person name="Nuebel U."/>
            <person name="Pietschmann T."/>
            <person name="Bach T."/>
            <person name="Mueller R."/>
        </authorList>
    </citation>
    <scope>NUCLEOTIDE SEQUENCE [LARGE SCALE GENOMIC DNA]</scope>
    <source>
        <strain evidence="1 2">MSr11954</strain>
    </source>
</reference>
<dbReference type="Proteomes" id="UP001370348">
    <property type="component" value="Chromosome"/>
</dbReference>
<evidence type="ECO:0000313" key="2">
    <source>
        <dbReference type="Proteomes" id="UP001370348"/>
    </source>
</evidence>
<gene>
    <name evidence="1" type="ORF">LZC94_48310</name>
</gene>
<protein>
    <submittedName>
        <fullName evidence="1">YkgJ family cysteine cluster protein</fullName>
    </submittedName>
</protein>
<evidence type="ECO:0000313" key="1">
    <source>
        <dbReference type="EMBL" id="WXB15609.1"/>
    </source>
</evidence>
<dbReference type="Pfam" id="PF03692">
    <property type="entry name" value="CxxCxxCC"/>
    <property type="match status" value="1"/>
</dbReference>
<accession>A0ABZ2LXF0</accession>
<keyword evidence="2" id="KW-1185">Reference proteome</keyword>
<dbReference type="RefSeq" id="WP_394825242.1">
    <property type="nucleotide sequence ID" value="NZ_CP089984.1"/>
</dbReference>
<dbReference type="InterPro" id="IPR005358">
    <property type="entry name" value="Puta_zinc/iron-chelating_dom"/>
</dbReference>
<organism evidence="1 2">
    <name type="scientific">Pendulispora albinea</name>
    <dbReference type="NCBI Taxonomy" id="2741071"/>
    <lineage>
        <taxon>Bacteria</taxon>
        <taxon>Pseudomonadati</taxon>
        <taxon>Myxococcota</taxon>
        <taxon>Myxococcia</taxon>
        <taxon>Myxococcales</taxon>
        <taxon>Sorangiineae</taxon>
        <taxon>Pendulisporaceae</taxon>
        <taxon>Pendulispora</taxon>
    </lineage>
</organism>
<sequence>MDHPAKRERGKAPSWKSHPARAHLRALYAEVDRALAPYSCDASTECCRFGITGREPYPTAVERAELQHAIAGLGGERALVRRLPIAAAAAAERACPLLSETGKCRVYASRPFGCRTFFCDRVIGPGKLPRAEIQRISRDIAALSAATFPSDPHARPLTHVVKTPENR</sequence>
<name>A0ABZ2LXF0_9BACT</name>
<dbReference type="EMBL" id="CP089984">
    <property type="protein sequence ID" value="WXB15609.1"/>
    <property type="molecule type" value="Genomic_DNA"/>
</dbReference>
<proteinExistence type="predicted"/>